<dbReference type="PROSITE" id="PS50893">
    <property type="entry name" value="ABC_TRANSPORTER_2"/>
    <property type="match status" value="1"/>
</dbReference>
<evidence type="ECO:0000313" key="12">
    <source>
        <dbReference type="EMBL" id="MDT2808937.1"/>
    </source>
</evidence>
<dbReference type="GO" id="GO:0006865">
    <property type="term" value="P:amino acid transport"/>
    <property type="evidence" value="ECO:0007669"/>
    <property type="project" value="UniProtKB-KW"/>
</dbReference>
<evidence type="ECO:0000313" key="13">
    <source>
        <dbReference type="Proteomes" id="UP001256711"/>
    </source>
</evidence>
<evidence type="ECO:0000256" key="1">
    <source>
        <dbReference type="ARBA" id="ARBA00005417"/>
    </source>
</evidence>
<evidence type="ECO:0000256" key="4">
    <source>
        <dbReference type="ARBA" id="ARBA00022741"/>
    </source>
</evidence>
<gene>
    <name evidence="12" type="ORF">P7H43_00280</name>
</gene>
<dbReference type="Proteomes" id="UP001256711">
    <property type="component" value="Unassembled WGS sequence"/>
</dbReference>
<evidence type="ECO:0000256" key="2">
    <source>
        <dbReference type="ARBA" id="ARBA00022448"/>
    </source>
</evidence>
<dbReference type="EMBL" id="JARQBJ010000001">
    <property type="protein sequence ID" value="MDT2808937.1"/>
    <property type="molecule type" value="Genomic_DNA"/>
</dbReference>
<evidence type="ECO:0000256" key="9">
    <source>
        <dbReference type="ARBA" id="ARBA00049360"/>
    </source>
</evidence>
<protein>
    <submittedName>
        <fullName evidence="12">ATP-binding cassette domain-containing protein</fullName>
    </submittedName>
</protein>
<proteinExistence type="inferred from homology"/>
<keyword evidence="6" id="KW-1278">Translocase</keyword>
<dbReference type="SMART" id="SM00930">
    <property type="entry name" value="NIL"/>
    <property type="match status" value="1"/>
</dbReference>
<evidence type="ECO:0000256" key="7">
    <source>
        <dbReference type="ARBA" id="ARBA00022970"/>
    </source>
</evidence>
<keyword evidence="8" id="KW-0472">Membrane</keyword>
<dbReference type="InterPro" id="IPR018449">
    <property type="entry name" value="NIL_domain"/>
</dbReference>
<dbReference type="InterPro" id="IPR017871">
    <property type="entry name" value="ABC_transporter-like_CS"/>
</dbReference>
<reference evidence="12" key="1">
    <citation type="submission" date="2023-03" db="EMBL/GenBank/DDBJ databases">
        <authorList>
            <person name="Shen W."/>
            <person name="Cai J."/>
        </authorList>
    </citation>
    <scope>NUCLEOTIDE SEQUENCE</scope>
    <source>
        <strain evidence="12">B226-2</strain>
    </source>
</reference>
<dbReference type="Pfam" id="PF09383">
    <property type="entry name" value="NIL"/>
    <property type="match status" value="1"/>
</dbReference>
<dbReference type="InterPro" id="IPR003439">
    <property type="entry name" value="ABC_transporter-like_ATP-bd"/>
</dbReference>
<dbReference type="GO" id="GO:0005886">
    <property type="term" value="C:plasma membrane"/>
    <property type="evidence" value="ECO:0007669"/>
    <property type="project" value="UniProtKB-ARBA"/>
</dbReference>
<dbReference type="CDD" id="cd03258">
    <property type="entry name" value="ABC_MetN_methionine_transporter"/>
    <property type="match status" value="1"/>
</dbReference>
<dbReference type="GO" id="GO:0016887">
    <property type="term" value="F:ATP hydrolysis activity"/>
    <property type="evidence" value="ECO:0007669"/>
    <property type="project" value="InterPro"/>
</dbReference>
<comment type="function">
    <text evidence="10">Part of the ABC transporter FtsEX involved in cellular division. Has ATPase activity. Essential for cell division and viability.</text>
</comment>
<dbReference type="SUPFAM" id="SSF55021">
    <property type="entry name" value="ACT-like"/>
    <property type="match status" value="1"/>
</dbReference>
<evidence type="ECO:0000256" key="5">
    <source>
        <dbReference type="ARBA" id="ARBA00022840"/>
    </source>
</evidence>
<keyword evidence="5 12" id="KW-0067">ATP-binding</keyword>
<dbReference type="Gene3D" id="3.30.70.260">
    <property type="match status" value="1"/>
</dbReference>
<dbReference type="SUPFAM" id="SSF52540">
    <property type="entry name" value="P-loop containing nucleoside triphosphate hydrolases"/>
    <property type="match status" value="1"/>
</dbReference>
<dbReference type="Pfam" id="PF00005">
    <property type="entry name" value="ABC_tran"/>
    <property type="match status" value="1"/>
</dbReference>
<evidence type="ECO:0000259" key="11">
    <source>
        <dbReference type="PROSITE" id="PS50893"/>
    </source>
</evidence>
<comment type="caution">
    <text evidence="12">The sequence shown here is derived from an EMBL/GenBank/DDBJ whole genome shotgun (WGS) entry which is preliminary data.</text>
</comment>
<feature type="domain" description="ABC transporter" evidence="11">
    <location>
        <begin position="2"/>
        <end position="241"/>
    </location>
</feature>
<dbReference type="Gene3D" id="3.40.50.300">
    <property type="entry name" value="P-loop containing nucleotide triphosphate hydrolases"/>
    <property type="match status" value="1"/>
</dbReference>
<keyword evidence="4" id="KW-0547">Nucleotide-binding</keyword>
<dbReference type="AlphaFoldDB" id="A0AAW8TXZ4"/>
<dbReference type="InterPro" id="IPR003593">
    <property type="entry name" value="AAA+_ATPase"/>
</dbReference>
<comment type="similarity">
    <text evidence="1">Belongs to the ABC transporter superfamily.</text>
</comment>
<comment type="catalytic activity">
    <reaction evidence="9">
        <text>ATP + H2O = ADP + phosphate + H(+)</text>
        <dbReference type="Rhea" id="RHEA:13065"/>
        <dbReference type="ChEBI" id="CHEBI:15377"/>
        <dbReference type="ChEBI" id="CHEBI:15378"/>
        <dbReference type="ChEBI" id="CHEBI:30616"/>
        <dbReference type="ChEBI" id="CHEBI:43474"/>
        <dbReference type="ChEBI" id="CHEBI:456216"/>
    </reaction>
</comment>
<evidence type="ECO:0000256" key="3">
    <source>
        <dbReference type="ARBA" id="ARBA00022475"/>
    </source>
</evidence>
<dbReference type="InterPro" id="IPR045865">
    <property type="entry name" value="ACT-like_dom_sf"/>
</dbReference>
<evidence type="ECO:0000256" key="10">
    <source>
        <dbReference type="ARBA" id="ARBA00055994"/>
    </source>
</evidence>
<dbReference type="PROSITE" id="PS00211">
    <property type="entry name" value="ABC_TRANSPORTER_1"/>
    <property type="match status" value="1"/>
</dbReference>
<dbReference type="InterPro" id="IPR027417">
    <property type="entry name" value="P-loop_NTPase"/>
</dbReference>
<keyword evidence="7" id="KW-0029">Amino-acid transport</keyword>
<evidence type="ECO:0000256" key="8">
    <source>
        <dbReference type="ARBA" id="ARBA00023136"/>
    </source>
</evidence>
<name>A0AAW8TXZ4_9ENTE</name>
<dbReference type="PANTHER" id="PTHR43166:SF30">
    <property type="entry name" value="METHIONINE IMPORT ATP-BINDING PROTEIN METN"/>
    <property type="match status" value="1"/>
</dbReference>
<evidence type="ECO:0000256" key="6">
    <source>
        <dbReference type="ARBA" id="ARBA00022967"/>
    </source>
</evidence>
<dbReference type="GO" id="GO:0005524">
    <property type="term" value="F:ATP binding"/>
    <property type="evidence" value="ECO:0007669"/>
    <property type="project" value="UniProtKB-KW"/>
</dbReference>
<dbReference type="PANTHER" id="PTHR43166">
    <property type="entry name" value="AMINO ACID IMPORT ATP-BINDING PROTEIN"/>
    <property type="match status" value="1"/>
</dbReference>
<keyword evidence="3" id="KW-1003">Cell membrane</keyword>
<sequence length="355" mass="39034">MIELQEVSVVFPQKGGALTAVQEVNLQVEKGDIFGIVGYSGAGKSTLVRVMNLLQRPSSGKVWVAGTELTALSEKKLREKRKGIGMIFQHFNLMDSRTVFDNVDFSLKYTGKSKAARQQKVTELLDLVGLADKEQAYPSQLSGGQKQRVAIARALANDPAILLCDEATSALDPKTTLQILALLKRLNQELGLTIVLITHEMQIVKEICNKVAVMEKGRIIEVGDSVQIFSQPKEALTQDFIRTATHLDQALETIFSQPTLAKLASNQWLVELSYVGEQTNEPLIAQLYSRYQVTTNILYGNVEFLQNTPIGSLIVILSGELHQRQQALRHLQQQGVSVQVLQEAGIAPLATEASA</sequence>
<dbReference type="FunFam" id="3.40.50.300:FF:000056">
    <property type="entry name" value="Cell division ATP-binding protein FtsE"/>
    <property type="match status" value="1"/>
</dbReference>
<dbReference type="SMART" id="SM00382">
    <property type="entry name" value="AAA"/>
    <property type="match status" value="1"/>
</dbReference>
<keyword evidence="2" id="KW-0813">Transport</keyword>
<dbReference type="RefSeq" id="WP_311834795.1">
    <property type="nucleotide sequence ID" value="NZ_JARQBJ010000001.1"/>
</dbReference>
<dbReference type="InterPro" id="IPR041701">
    <property type="entry name" value="MetN_ABC"/>
</dbReference>
<organism evidence="12 13">
    <name type="scientific">Enterococcus asini</name>
    <dbReference type="NCBI Taxonomy" id="57732"/>
    <lineage>
        <taxon>Bacteria</taxon>
        <taxon>Bacillati</taxon>
        <taxon>Bacillota</taxon>
        <taxon>Bacilli</taxon>
        <taxon>Lactobacillales</taxon>
        <taxon>Enterococcaceae</taxon>
        <taxon>Enterococcus</taxon>
    </lineage>
</organism>
<accession>A0AAW8TXZ4</accession>
<dbReference type="InterPro" id="IPR050086">
    <property type="entry name" value="MetN_ABC_transporter-like"/>
</dbReference>